<dbReference type="GO" id="GO:0006811">
    <property type="term" value="P:monoatomic ion transport"/>
    <property type="evidence" value="ECO:0007669"/>
    <property type="project" value="UniProtKB-KW"/>
</dbReference>
<evidence type="ECO:0000256" key="2">
    <source>
        <dbReference type="ARBA" id="ARBA00004651"/>
    </source>
</evidence>
<dbReference type="NCBIfam" id="TIGR00797">
    <property type="entry name" value="matE"/>
    <property type="match status" value="1"/>
</dbReference>
<feature type="transmembrane region" description="Helical" evidence="13">
    <location>
        <begin position="170"/>
        <end position="190"/>
    </location>
</feature>
<keyword evidence="7" id="KW-1003">Cell membrane</keyword>
<dbReference type="InterPro" id="IPR048279">
    <property type="entry name" value="MdtK-like"/>
</dbReference>
<dbReference type="EMBL" id="FQXR01000010">
    <property type="protein sequence ID" value="SHI09793.1"/>
    <property type="molecule type" value="Genomic_DNA"/>
</dbReference>
<dbReference type="GO" id="GO:0042910">
    <property type="term" value="F:xenobiotic transmembrane transporter activity"/>
    <property type="evidence" value="ECO:0007669"/>
    <property type="project" value="InterPro"/>
</dbReference>
<feature type="transmembrane region" description="Helical" evidence="13">
    <location>
        <begin position="202"/>
        <end position="225"/>
    </location>
</feature>
<dbReference type="PANTHER" id="PTHR43298:SF2">
    <property type="entry name" value="FMN_FAD EXPORTER YEEO-RELATED"/>
    <property type="match status" value="1"/>
</dbReference>
<proteinExistence type="inferred from homology"/>
<feature type="transmembrane region" description="Helical" evidence="13">
    <location>
        <begin position="99"/>
        <end position="117"/>
    </location>
</feature>
<keyword evidence="15" id="KW-1185">Reference proteome</keyword>
<evidence type="ECO:0000256" key="11">
    <source>
        <dbReference type="ARBA" id="ARBA00023136"/>
    </source>
</evidence>
<comment type="similarity">
    <text evidence="3">Belongs to the multi antimicrobial extrusion (MATE) (TC 2.A.66.1) family.</text>
</comment>
<keyword evidence="5" id="KW-0813">Transport</keyword>
<dbReference type="OrthoDB" id="9776324at2"/>
<dbReference type="CDD" id="cd13137">
    <property type="entry name" value="MATE_NorM_like"/>
    <property type="match status" value="1"/>
</dbReference>
<evidence type="ECO:0000256" key="9">
    <source>
        <dbReference type="ARBA" id="ARBA00022989"/>
    </source>
</evidence>
<evidence type="ECO:0000256" key="7">
    <source>
        <dbReference type="ARBA" id="ARBA00022475"/>
    </source>
</evidence>
<feature type="transmembrane region" description="Helical" evidence="13">
    <location>
        <begin position="137"/>
        <end position="158"/>
    </location>
</feature>
<dbReference type="InterPro" id="IPR002528">
    <property type="entry name" value="MATE_fam"/>
</dbReference>
<dbReference type="Proteomes" id="UP000184389">
    <property type="component" value="Unassembled WGS sequence"/>
</dbReference>
<evidence type="ECO:0000256" key="5">
    <source>
        <dbReference type="ARBA" id="ARBA00022448"/>
    </source>
</evidence>
<dbReference type="PANTHER" id="PTHR43298">
    <property type="entry name" value="MULTIDRUG RESISTANCE PROTEIN NORM-RELATED"/>
    <property type="match status" value="1"/>
</dbReference>
<evidence type="ECO:0000313" key="15">
    <source>
        <dbReference type="Proteomes" id="UP000184389"/>
    </source>
</evidence>
<organism evidence="14 15">
    <name type="scientific">Sporanaerobacter acetigenes DSM 13106</name>
    <dbReference type="NCBI Taxonomy" id="1123281"/>
    <lineage>
        <taxon>Bacteria</taxon>
        <taxon>Bacillati</taxon>
        <taxon>Bacillota</taxon>
        <taxon>Tissierellia</taxon>
        <taxon>Tissierellales</taxon>
        <taxon>Sporanaerobacteraceae</taxon>
        <taxon>Sporanaerobacter</taxon>
    </lineage>
</organism>
<evidence type="ECO:0000256" key="1">
    <source>
        <dbReference type="ARBA" id="ARBA00003408"/>
    </source>
</evidence>
<dbReference type="Pfam" id="PF01554">
    <property type="entry name" value="MatE"/>
    <property type="match status" value="2"/>
</dbReference>
<keyword evidence="10" id="KW-0406">Ion transport</keyword>
<keyword evidence="6" id="KW-0050">Antiport</keyword>
<comment type="subcellular location">
    <subcellularLocation>
        <location evidence="2">Cell membrane</location>
        <topology evidence="2">Multi-pass membrane protein</topology>
    </subcellularLocation>
</comment>
<protein>
    <recommendedName>
        <fullName evidence="4">Probable multidrug resistance protein NorM</fullName>
    </recommendedName>
    <alternativeName>
        <fullName evidence="12">Multidrug-efflux transporter</fullName>
    </alternativeName>
</protein>
<feature type="transmembrane region" description="Helical" evidence="13">
    <location>
        <begin position="18"/>
        <end position="35"/>
    </location>
</feature>
<evidence type="ECO:0000256" key="12">
    <source>
        <dbReference type="ARBA" id="ARBA00031636"/>
    </source>
</evidence>
<keyword evidence="9 13" id="KW-1133">Transmembrane helix</keyword>
<evidence type="ECO:0000256" key="6">
    <source>
        <dbReference type="ARBA" id="ARBA00022449"/>
    </source>
</evidence>
<dbReference type="InterPro" id="IPR050222">
    <property type="entry name" value="MATE_MdtK"/>
</dbReference>
<feature type="transmembrane region" description="Helical" evidence="13">
    <location>
        <begin position="328"/>
        <end position="347"/>
    </location>
</feature>
<evidence type="ECO:0000256" key="13">
    <source>
        <dbReference type="SAM" id="Phobius"/>
    </source>
</evidence>
<sequence>MNEQLDNELLTGDLRKNLLKMSIPTMLGFFLQAVYDIVDMIWIGRISASAVAGVTIFSTVFWMVEVLNEIIGTSSISLISQNYGMGNTEKTRKVVEQTLTFKALVAIIAAVFMAFFLEPLLGFFTSEKEVVQAALDYGYIRIFFLPIMFSSYSVNTALRCLGDAKSPMYIMIAAAITNIILDPLFMFEYFPGTNIPGLNLGVFGAALATVISTVVAFSIGFGMLLKGDKKVKISIKGLFSLDWEIDKKLLTIGLPSGIEILSRNLASIFTLKFVSLYGTNTVAAMGIGGRLFNFAFMPIMGIVMGSSTIVGQCLGANDIKRAKDTAKFSALFNFVMMGILSIIAIIFPKQLMKIFIDDVNVIEVGKSMIQIMIPALAFGGAAMGLGSVFAGSGHNTPFLLSSLVSRWGVQVPLIFLATKVFHLSVIYVWISFLVADAMEMLIVFIAYKRGTWENKRVS</sequence>
<evidence type="ECO:0000313" key="14">
    <source>
        <dbReference type="EMBL" id="SHI09793.1"/>
    </source>
</evidence>
<feature type="transmembrane region" description="Helical" evidence="13">
    <location>
        <begin position="294"/>
        <end position="316"/>
    </location>
</feature>
<dbReference type="GO" id="GO:0015297">
    <property type="term" value="F:antiporter activity"/>
    <property type="evidence" value="ECO:0007669"/>
    <property type="project" value="UniProtKB-KW"/>
</dbReference>
<dbReference type="PIRSF" id="PIRSF006603">
    <property type="entry name" value="DinF"/>
    <property type="match status" value="1"/>
</dbReference>
<name>A0A1M5YE49_9FIRM</name>
<evidence type="ECO:0000256" key="8">
    <source>
        <dbReference type="ARBA" id="ARBA00022692"/>
    </source>
</evidence>
<comment type="function">
    <text evidence="1">Multidrug efflux pump.</text>
</comment>
<gene>
    <name evidence="14" type="ORF">SAMN02745180_02125</name>
</gene>
<evidence type="ECO:0000256" key="4">
    <source>
        <dbReference type="ARBA" id="ARBA00020268"/>
    </source>
</evidence>
<feature type="transmembrane region" description="Helical" evidence="13">
    <location>
        <begin position="367"/>
        <end position="391"/>
    </location>
</feature>
<keyword evidence="8 13" id="KW-0812">Transmembrane</keyword>
<reference evidence="14 15" key="1">
    <citation type="submission" date="2016-11" db="EMBL/GenBank/DDBJ databases">
        <authorList>
            <person name="Jaros S."/>
            <person name="Januszkiewicz K."/>
            <person name="Wedrychowicz H."/>
        </authorList>
    </citation>
    <scope>NUCLEOTIDE SEQUENCE [LARGE SCALE GENOMIC DNA]</scope>
    <source>
        <strain evidence="14 15">DSM 13106</strain>
    </source>
</reference>
<evidence type="ECO:0000256" key="3">
    <source>
        <dbReference type="ARBA" id="ARBA00010199"/>
    </source>
</evidence>
<dbReference type="RefSeq" id="WP_084604252.1">
    <property type="nucleotide sequence ID" value="NZ_FQXR01000010.1"/>
</dbReference>
<accession>A0A1M5YE49</accession>
<dbReference type="STRING" id="1123281.SAMN02745180_02125"/>
<keyword evidence="11 13" id="KW-0472">Membrane</keyword>
<dbReference type="AlphaFoldDB" id="A0A1M5YE49"/>
<dbReference type="GO" id="GO:0005886">
    <property type="term" value="C:plasma membrane"/>
    <property type="evidence" value="ECO:0007669"/>
    <property type="project" value="UniProtKB-SubCell"/>
</dbReference>
<feature type="transmembrane region" description="Helical" evidence="13">
    <location>
        <begin position="424"/>
        <end position="447"/>
    </location>
</feature>
<evidence type="ECO:0000256" key="10">
    <source>
        <dbReference type="ARBA" id="ARBA00023065"/>
    </source>
</evidence>